<dbReference type="SUPFAM" id="SSF51556">
    <property type="entry name" value="Metallo-dependent hydrolases"/>
    <property type="match status" value="1"/>
</dbReference>
<feature type="domain" description="Adenosine deaminase" evidence="4">
    <location>
        <begin position="228"/>
        <end position="346"/>
    </location>
</feature>
<keyword evidence="2" id="KW-0479">Metal-binding</keyword>
<keyword evidence="3" id="KW-0378">Hydrolase</keyword>
<dbReference type="Pfam" id="PF00962">
    <property type="entry name" value="A_deaminase"/>
    <property type="match status" value="1"/>
</dbReference>
<evidence type="ECO:0000256" key="2">
    <source>
        <dbReference type="ARBA" id="ARBA00022723"/>
    </source>
</evidence>
<dbReference type="GO" id="GO:0046872">
    <property type="term" value="F:metal ion binding"/>
    <property type="evidence" value="ECO:0007669"/>
    <property type="project" value="UniProtKB-KW"/>
</dbReference>
<evidence type="ECO:0000259" key="4">
    <source>
        <dbReference type="Pfam" id="PF00962"/>
    </source>
</evidence>
<dbReference type="VEuPathDB" id="FungiDB:EMCG_00259"/>
<evidence type="ECO:0000313" key="6">
    <source>
        <dbReference type="Proteomes" id="UP000226031"/>
    </source>
</evidence>
<reference evidence="5 6" key="1">
    <citation type="submission" date="2017-10" db="EMBL/GenBank/DDBJ databases">
        <title>Comparative genomics in systemic dimorphic fungi from Ajellomycetaceae.</title>
        <authorList>
            <person name="Munoz J.F."/>
            <person name="Mcewen J.G."/>
            <person name="Clay O.K."/>
            <person name="Cuomo C.A."/>
        </authorList>
    </citation>
    <scope>NUCLEOTIDE SEQUENCE [LARGE SCALE GENOMIC DNA]</scope>
    <source>
        <strain evidence="5 6">UAMH4076</strain>
    </source>
</reference>
<dbReference type="GO" id="GO:0046103">
    <property type="term" value="P:inosine biosynthetic process"/>
    <property type="evidence" value="ECO:0007669"/>
    <property type="project" value="TreeGrafter"/>
</dbReference>
<sequence length="378" mass="42884">MGPIRRPKDCHWSQLVGQRGQIAGVPRTASSANTGESVAVWQSGRSIEQNWTALEEMQRQLRYSSYLVRAFPTNQSYQQRFSVQLAGNSIWIYGILKELHEDGIRYVAFRLVFDFPYRRDRHDEPESDYEAFFQAFGKEIEKFKYSPEGKGFHGARMIWTTVRALSNRSIAENMKHCIAMKQKFPELVAGYDVKKCVEGGVDIPFLFPAGDWAGDGDETDHNLYDAILLGTRRIGHGLTLHKHPPLIDLLKEKKILIECCPISNEVLRLTSSIMAHPLPALLARGVPVAFCNDDPTLLRYGKSGLTHDFCQVLNGLENVGLVGLATMAENSIRWSCFEDQSSSEWLRDIRSGLTGTGVKAARLKDWHMEFERFCQRVI</sequence>
<keyword evidence="6" id="KW-1185">Reference proteome</keyword>
<evidence type="ECO:0000256" key="1">
    <source>
        <dbReference type="ARBA" id="ARBA00001947"/>
    </source>
</evidence>
<accession>A0A2B7ZLT0</accession>
<dbReference type="Gene3D" id="3.20.20.140">
    <property type="entry name" value="Metal-dependent hydrolases"/>
    <property type="match status" value="1"/>
</dbReference>
<comment type="cofactor">
    <cofactor evidence="1">
        <name>Zn(2+)</name>
        <dbReference type="ChEBI" id="CHEBI:29105"/>
    </cofactor>
</comment>
<protein>
    <recommendedName>
        <fullName evidence="4">Adenosine deaminase domain-containing protein</fullName>
    </recommendedName>
</protein>
<dbReference type="EMBL" id="PDND01000055">
    <property type="protein sequence ID" value="PGH33767.1"/>
    <property type="molecule type" value="Genomic_DNA"/>
</dbReference>
<name>A0A2B7ZLT0_9EURO</name>
<dbReference type="AlphaFoldDB" id="A0A2B7ZLT0"/>
<dbReference type="InterPro" id="IPR001365">
    <property type="entry name" value="A_deaminase_dom"/>
</dbReference>
<dbReference type="GO" id="GO:0006154">
    <property type="term" value="P:adenosine catabolic process"/>
    <property type="evidence" value="ECO:0007669"/>
    <property type="project" value="TreeGrafter"/>
</dbReference>
<dbReference type="Proteomes" id="UP000226031">
    <property type="component" value="Unassembled WGS sequence"/>
</dbReference>
<dbReference type="GO" id="GO:0004000">
    <property type="term" value="F:adenosine deaminase activity"/>
    <property type="evidence" value="ECO:0007669"/>
    <property type="project" value="TreeGrafter"/>
</dbReference>
<evidence type="ECO:0000313" key="5">
    <source>
        <dbReference type="EMBL" id="PGH33767.1"/>
    </source>
</evidence>
<evidence type="ECO:0000256" key="3">
    <source>
        <dbReference type="ARBA" id="ARBA00022801"/>
    </source>
</evidence>
<dbReference type="PANTHER" id="PTHR11409:SF39">
    <property type="entry name" value="ADENOSINE DEAMINASE 2"/>
    <property type="match status" value="1"/>
</dbReference>
<dbReference type="STRING" id="73230.A0A2B7ZLT0"/>
<dbReference type="PANTHER" id="PTHR11409">
    <property type="entry name" value="ADENOSINE DEAMINASE"/>
    <property type="match status" value="1"/>
</dbReference>
<gene>
    <name evidence="5" type="ORF">GX50_03424</name>
</gene>
<dbReference type="InterPro" id="IPR032466">
    <property type="entry name" value="Metal_Hydrolase"/>
</dbReference>
<dbReference type="InterPro" id="IPR006330">
    <property type="entry name" value="Ado/ade_deaminase"/>
</dbReference>
<organism evidence="5 6">
    <name type="scientific">[Emmonsia] crescens</name>
    <dbReference type="NCBI Taxonomy" id="73230"/>
    <lineage>
        <taxon>Eukaryota</taxon>
        <taxon>Fungi</taxon>
        <taxon>Dikarya</taxon>
        <taxon>Ascomycota</taxon>
        <taxon>Pezizomycotina</taxon>
        <taxon>Eurotiomycetes</taxon>
        <taxon>Eurotiomycetidae</taxon>
        <taxon>Onygenales</taxon>
        <taxon>Ajellomycetaceae</taxon>
        <taxon>Emergomyces</taxon>
    </lineage>
</organism>
<comment type="caution">
    <text evidence="5">The sequence shown here is derived from an EMBL/GenBank/DDBJ whole genome shotgun (WGS) entry which is preliminary data.</text>
</comment>
<proteinExistence type="predicted"/>